<protein>
    <submittedName>
        <fullName evidence="1">Uncharacterized protein</fullName>
    </submittedName>
</protein>
<accession>A0A2P5VZL4</accession>
<organism evidence="1 2">
    <name type="scientific">Gossypium barbadense</name>
    <name type="common">Sea Island cotton</name>
    <name type="synonym">Hibiscus barbadensis</name>
    <dbReference type="NCBI Taxonomy" id="3634"/>
    <lineage>
        <taxon>Eukaryota</taxon>
        <taxon>Viridiplantae</taxon>
        <taxon>Streptophyta</taxon>
        <taxon>Embryophyta</taxon>
        <taxon>Tracheophyta</taxon>
        <taxon>Spermatophyta</taxon>
        <taxon>Magnoliopsida</taxon>
        <taxon>eudicotyledons</taxon>
        <taxon>Gunneridae</taxon>
        <taxon>Pentapetalae</taxon>
        <taxon>rosids</taxon>
        <taxon>malvids</taxon>
        <taxon>Malvales</taxon>
        <taxon>Malvaceae</taxon>
        <taxon>Malvoideae</taxon>
        <taxon>Gossypium</taxon>
    </lineage>
</organism>
<reference evidence="1 2" key="1">
    <citation type="submission" date="2015-01" db="EMBL/GenBank/DDBJ databases">
        <title>Genome of allotetraploid Gossypium barbadense reveals genomic plasticity and fiber elongation in cotton evolution.</title>
        <authorList>
            <person name="Chen X."/>
            <person name="Liu X."/>
            <person name="Zhao B."/>
            <person name="Zheng H."/>
            <person name="Hu Y."/>
            <person name="Lu G."/>
            <person name="Yang C."/>
            <person name="Chen J."/>
            <person name="Shan C."/>
            <person name="Zhang L."/>
            <person name="Zhou Y."/>
            <person name="Wang L."/>
            <person name="Guo W."/>
            <person name="Bai Y."/>
            <person name="Ruan J."/>
            <person name="Shangguan X."/>
            <person name="Mao Y."/>
            <person name="Jiang J."/>
            <person name="Zhu Y."/>
            <person name="Lei J."/>
            <person name="Kang H."/>
            <person name="Chen S."/>
            <person name="He X."/>
            <person name="Wang R."/>
            <person name="Wang Y."/>
            <person name="Chen J."/>
            <person name="Wang L."/>
            <person name="Yu S."/>
            <person name="Wang B."/>
            <person name="Wei J."/>
            <person name="Song S."/>
            <person name="Lu X."/>
            <person name="Gao Z."/>
            <person name="Gu W."/>
            <person name="Deng X."/>
            <person name="Ma D."/>
            <person name="Wang S."/>
            <person name="Liang W."/>
            <person name="Fang L."/>
            <person name="Cai C."/>
            <person name="Zhu X."/>
            <person name="Zhou B."/>
            <person name="Zhang Y."/>
            <person name="Chen Z."/>
            <person name="Xu S."/>
            <person name="Zhu R."/>
            <person name="Wang S."/>
            <person name="Zhang T."/>
            <person name="Zhao G."/>
        </authorList>
    </citation>
    <scope>NUCLEOTIDE SEQUENCE [LARGE SCALE GENOMIC DNA]</scope>
    <source>
        <strain evidence="2">cv. Xinhai21</strain>
        <tissue evidence="1">Leaf</tissue>
    </source>
</reference>
<proteinExistence type="predicted"/>
<dbReference type="EMBL" id="KZ669926">
    <property type="protein sequence ID" value="PPR84278.1"/>
    <property type="molecule type" value="Genomic_DNA"/>
</dbReference>
<name>A0A2P5VZL4_GOSBA</name>
<dbReference type="OrthoDB" id="2015559at2759"/>
<evidence type="ECO:0000313" key="1">
    <source>
        <dbReference type="EMBL" id="PPR84278.1"/>
    </source>
</evidence>
<dbReference type="Pfam" id="PF24046">
    <property type="entry name" value="At4g08330"/>
    <property type="match status" value="1"/>
</dbReference>
<dbReference type="AlphaFoldDB" id="A0A2P5VZL4"/>
<dbReference type="Proteomes" id="UP000239757">
    <property type="component" value="Unassembled WGS sequence"/>
</dbReference>
<dbReference type="InterPro" id="IPR045282">
    <property type="entry name" value="At4g08330-like"/>
</dbReference>
<sequence length="73" mass="8272">MKCTSCGKLVGYIYDDGPPLTDSPGQFHMGPSQDFMAEPLFIRSQQLSYERLLTRLEDALYSGLVQVVLSRDW</sequence>
<gene>
    <name evidence="1" type="ORF">GOBAR_AA36441</name>
</gene>
<evidence type="ECO:0000313" key="2">
    <source>
        <dbReference type="Proteomes" id="UP000239757"/>
    </source>
</evidence>